<dbReference type="Pfam" id="PF00266">
    <property type="entry name" value="Aminotran_5"/>
    <property type="match status" value="1"/>
</dbReference>
<reference evidence="13 14" key="1">
    <citation type="submission" date="2016-10" db="EMBL/GenBank/DDBJ databases">
        <authorList>
            <person name="de Groot N.N."/>
        </authorList>
    </citation>
    <scope>NUCLEOTIDE SEQUENCE [LARGE SCALE GENOMIC DNA]</scope>
    <source>
        <strain evidence="13 14">CGMCC 1.12333</strain>
    </source>
</reference>
<comment type="similarity">
    <text evidence="2">Belongs to the class-V pyridoxal-phosphate-dependent aminotransferase family. NifS/IscS subfamily.</text>
</comment>
<dbReference type="EC" id="2.8.1.7" evidence="3"/>
<dbReference type="OrthoDB" id="9808002at2"/>
<gene>
    <name evidence="13" type="ORF">SAMN05216480_12019</name>
</gene>
<dbReference type="InterPro" id="IPR015424">
    <property type="entry name" value="PyrdxlP-dep_Trfase"/>
</dbReference>
<dbReference type="SUPFAM" id="SSF53383">
    <property type="entry name" value="PLP-dependent transferases"/>
    <property type="match status" value="1"/>
</dbReference>
<evidence type="ECO:0000256" key="9">
    <source>
        <dbReference type="ARBA" id="ARBA00023014"/>
    </source>
</evidence>
<evidence type="ECO:0000256" key="10">
    <source>
        <dbReference type="ARBA" id="ARBA00050776"/>
    </source>
</evidence>
<keyword evidence="5" id="KW-0001">2Fe-2S</keyword>
<dbReference type="STRING" id="1224947.SAMN05216480_12019"/>
<dbReference type="Gene3D" id="3.90.1150.10">
    <property type="entry name" value="Aspartate Aminotransferase, domain 1"/>
    <property type="match status" value="1"/>
</dbReference>
<dbReference type="InterPro" id="IPR016454">
    <property type="entry name" value="Cysteine_dSase"/>
</dbReference>
<feature type="domain" description="Aminotransferase class V" evidence="12">
    <location>
        <begin position="6"/>
        <end position="375"/>
    </location>
</feature>
<dbReference type="InterPro" id="IPR020578">
    <property type="entry name" value="Aminotrans_V_PyrdxlP_BS"/>
</dbReference>
<dbReference type="PANTHER" id="PTHR11601:SF34">
    <property type="entry name" value="CYSTEINE DESULFURASE"/>
    <property type="match status" value="1"/>
</dbReference>
<name>A0A1I7IRC5_9FLAO</name>
<organism evidence="13 14">
    <name type="scientific">Pustulibacterium marinum</name>
    <dbReference type="NCBI Taxonomy" id="1224947"/>
    <lineage>
        <taxon>Bacteria</taxon>
        <taxon>Pseudomonadati</taxon>
        <taxon>Bacteroidota</taxon>
        <taxon>Flavobacteriia</taxon>
        <taxon>Flavobacteriales</taxon>
        <taxon>Flavobacteriaceae</taxon>
        <taxon>Pustulibacterium</taxon>
    </lineage>
</organism>
<keyword evidence="14" id="KW-1185">Reference proteome</keyword>
<dbReference type="InterPro" id="IPR000192">
    <property type="entry name" value="Aminotrans_V_dom"/>
</dbReference>
<keyword evidence="9" id="KW-0411">Iron-sulfur</keyword>
<keyword evidence="8" id="KW-0408">Iron</keyword>
<dbReference type="InterPro" id="IPR015421">
    <property type="entry name" value="PyrdxlP-dep_Trfase_major"/>
</dbReference>
<keyword evidence="7" id="KW-0663">Pyridoxal phosphate</keyword>
<dbReference type="Gene3D" id="3.40.640.10">
    <property type="entry name" value="Type I PLP-dependent aspartate aminotransferase-like (Major domain)"/>
    <property type="match status" value="1"/>
</dbReference>
<dbReference type="AlphaFoldDB" id="A0A1I7IRC5"/>
<protein>
    <recommendedName>
        <fullName evidence="3">cysteine desulfurase</fullName>
        <ecNumber evidence="3">2.8.1.7</ecNumber>
    </recommendedName>
</protein>
<evidence type="ECO:0000256" key="4">
    <source>
        <dbReference type="ARBA" id="ARBA00022679"/>
    </source>
</evidence>
<evidence type="ECO:0000256" key="2">
    <source>
        <dbReference type="ARBA" id="ARBA00006490"/>
    </source>
</evidence>
<evidence type="ECO:0000256" key="8">
    <source>
        <dbReference type="ARBA" id="ARBA00023004"/>
    </source>
</evidence>
<keyword evidence="4" id="KW-0808">Transferase</keyword>
<dbReference type="PANTHER" id="PTHR11601">
    <property type="entry name" value="CYSTEINE DESULFURYLASE FAMILY MEMBER"/>
    <property type="match status" value="1"/>
</dbReference>
<proteinExistence type="inferred from homology"/>
<evidence type="ECO:0000256" key="7">
    <source>
        <dbReference type="ARBA" id="ARBA00022898"/>
    </source>
</evidence>
<comment type="catalytic activity">
    <reaction evidence="10">
        <text>(sulfur carrier)-H + L-cysteine = (sulfur carrier)-SH + L-alanine</text>
        <dbReference type="Rhea" id="RHEA:43892"/>
        <dbReference type="Rhea" id="RHEA-COMP:14737"/>
        <dbReference type="Rhea" id="RHEA-COMP:14739"/>
        <dbReference type="ChEBI" id="CHEBI:29917"/>
        <dbReference type="ChEBI" id="CHEBI:35235"/>
        <dbReference type="ChEBI" id="CHEBI:57972"/>
        <dbReference type="ChEBI" id="CHEBI:64428"/>
        <dbReference type="EC" id="2.8.1.7"/>
    </reaction>
</comment>
<dbReference type="Proteomes" id="UP000199138">
    <property type="component" value="Unassembled WGS sequence"/>
</dbReference>
<evidence type="ECO:0000256" key="5">
    <source>
        <dbReference type="ARBA" id="ARBA00022714"/>
    </source>
</evidence>
<comment type="cofactor">
    <cofactor evidence="1 11">
        <name>pyridoxal 5'-phosphate</name>
        <dbReference type="ChEBI" id="CHEBI:597326"/>
    </cofactor>
</comment>
<evidence type="ECO:0000313" key="14">
    <source>
        <dbReference type="Proteomes" id="UP000199138"/>
    </source>
</evidence>
<dbReference type="PIRSF" id="PIRSF005572">
    <property type="entry name" value="NifS"/>
    <property type="match status" value="1"/>
</dbReference>
<dbReference type="EMBL" id="FPBK01000020">
    <property type="protein sequence ID" value="SFU75515.1"/>
    <property type="molecule type" value="Genomic_DNA"/>
</dbReference>
<evidence type="ECO:0000256" key="3">
    <source>
        <dbReference type="ARBA" id="ARBA00012239"/>
    </source>
</evidence>
<keyword evidence="6" id="KW-0479">Metal-binding</keyword>
<evidence type="ECO:0000259" key="12">
    <source>
        <dbReference type="Pfam" id="PF00266"/>
    </source>
</evidence>
<evidence type="ECO:0000256" key="11">
    <source>
        <dbReference type="RuleBase" id="RU004504"/>
    </source>
</evidence>
<dbReference type="GO" id="GO:0031071">
    <property type="term" value="F:cysteine desulfurase activity"/>
    <property type="evidence" value="ECO:0007669"/>
    <property type="project" value="UniProtKB-EC"/>
</dbReference>
<dbReference type="InterPro" id="IPR015422">
    <property type="entry name" value="PyrdxlP-dep_Trfase_small"/>
</dbReference>
<evidence type="ECO:0000313" key="13">
    <source>
        <dbReference type="EMBL" id="SFU75515.1"/>
    </source>
</evidence>
<sequence>MQKSLIYLDNNATTPIDKRVLDEMIPFLTTNFANANSTHQFGVDSHNAVKKSRKEIAELIGAETNEIIFTSGATESINIAIKGIADSYQNKGKHIITVSTEHSAVLDTCKYLESKGFEITYLPVKSDGTISLEKLKETLRDDTILVSVMYVNNETGVIQPIKQISQLTHSVGAIFMTDATQAVGKIDIDVDDLGIDLLSMSGHKIYACKGVGALYIRQRKTRIKIPALLHGGGHERNMRSGTLNVPGIVSLGKACELARKEMIDNKLSIIKLRDYLETELLKIPDTTINGNRDNRLFNVTNLCFKGADSEAIIMGLSSPDNVELPLIAVSNGSACTSMSIDPSHVLIAMGLSENEAFNSIRFSIGKENTLEEIKIVINSVSTVVSNLRSMSF</sequence>
<dbReference type="PROSITE" id="PS00595">
    <property type="entry name" value="AA_TRANSFER_CLASS_5"/>
    <property type="match status" value="1"/>
</dbReference>
<dbReference type="RefSeq" id="WP_093026447.1">
    <property type="nucleotide sequence ID" value="NZ_FPBK01000020.1"/>
</dbReference>
<dbReference type="FunFam" id="3.40.640.10:FF:000003">
    <property type="entry name" value="Cysteine desulfurase IscS"/>
    <property type="match status" value="1"/>
</dbReference>
<dbReference type="GO" id="GO:0046872">
    <property type="term" value="F:metal ion binding"/>
    <property type="evidence" value="ECO:0007669"/>
    <property type="project" value="UniProtKB-KW"/>
</dbReference>
<evidence type="ECO:0000256" key="6">
    <source>
        <dbReference type="ARBA" id="ARBA00022723"/>
    </source>
</evidence>
<accession>A0A1I7IRC5</accession>
<dbReference type="GO" id="GO:0051537">
    <property type="term" value="F:2 iron, 2 sulfur cluster binding"/>
    <property type="evidence" value="ECO:0007669"/>
    <property type="project" value="UniProtKB-KW"/>
</dbReference>
<evidence type="ECO:0000256" key="1">
    <source>
        <dbReference type="ARBA" id="ARBA00001933"/>
    </source>
</evidence>